<organism evidence="1 4">
    <name type="scientific">Pseudidiomarina aestuarii</name>
    <dbReference type="NCBI Taxonomy" id="624146"/>
    <lineage>
        <taxon>Bacteria</taxon>
        <taxon>Pseudomonadati</taxon>
        <taxon>Pseudomonadota</taxon>
        <taxon>Gammaproteobacteria</taxon>
        <taxon>Alteromonadales</taxon>
        <taxon>Idiomarinaceae</taxon>
        <taxon>Pseudidiomarina</taxon>
    </lineage>
</organism>
<dbReference type="EMBL" id="PYVS01000011">
    <property type="protein sequence ID" value="PTB83128.1"/>
    <property type="molecule type" value="Genomic_DNA"/>
</dbReference>
<protein>
    <recommendedName>
        <fullName evidence="5">Prepilin-type N-terminal cleavage/methylation domain-containing protein</fullName>
    </recommendedName>
</protein>
<dbReference type="Pfam" id="PF07963">
    <property type="entry name" value="N_methyl"/>
    <property type="match status" value="1"/>
</dbReference>
<dbReference type="Proteomes" id="UP000243022">
    <property type="component" value="Unassembled WGS sequence"/>
</dbReference>
<sequence>MLMRKQQGLSLIELMITISLGLLLMAALTTVFSNTLGVNSRSLQLSQLNEESVAVFDLMLGDIRRADYRGDAIELLTDPDEASTEFNDTIEVSEFGGEANDSCIVFRYDENQNGIFDGASEAFGYRLANGVIERRQSAAACDANGWQGLTDINNVLISQLTFTLSEQVTGSITEQLLDIVMIVESATDGTLEREYSAQVVIRNGF</sequence>
<evidence type="ECO:0008006" key="5">
    <source>
        <dbReference type="Google" id="ProtNLM"/>
    </source>
</evidence>
<accession>A0A2T4CNP4</accession>
<gene>
    <name evidence="2" type="ORF">C9927_00760</name>
    <name evidence="1" type="ORF">C9986_01045</name>
</gene>
<dbReference type="PROSITE" id="PS00409">
    <property type="entry name" value="PROKAR_NTER_METHYL"/>
    <property type="match status" value="1"/>
</dbReference>
<proteinExistence type="predicted"/>
<dbReference type="PIRSF" id="PIRSF004525">
    <property type="entry name" value="Pilin_peptidase-dep_B_prd"/>
    <property type="match status" value="1"/>
</dbReference>
<dbReference type="InterPro" id="IPR012902">
    <property type="entry name" value="N_methyl_site"/>
</dbReference>
<name>A0A2T4CNP4_9GAMM</name>
<evidence type="ECO:0000313" key="2">
    <source>
        <dbReference type="EMBL" id="PTB90116.1"/>
    </source>
</evidence>
<evidence type="ECO:0000313" key="3">
    <source>
        <dbReference type="Proteomes" id="UP000242087"/>
    </source>
</evidence>
<evidence type="ECO:0000313" key="4">
    <source>
        <dbReference type="Proteomes" id="UP000243022"/>
    </source>
</evidence>
<dbReference type="NCBIfam" id="TIGR02532">
    <property type="entry name" value="IV_pilin_GFxxxE"/>
    <property type="match status" value="1"/>
</dbReference>
<evidence type="ECO:0000313" key="1">
    <source>
        <dbReference type="EMBL" id="PTB83128.1"/>
    </source>
</evidence>
<dbReference type="AlphaFoldDB" id="A0A2T4CNP4"/>
<dbReference type="Proteomes" id="UP000242087">
    <property type="component" value="Unassembled WGS sequence"/>
</dbReference>
<reference evidence="3 4" key="1">
    <citation type="submission" date="2018-03" db="EMBL/GenBank/DDBJ databases">
        <title>Cross-interface Injection: A General Nanoliter Liquid Handling Method Applied to Single Cells Genome Amplification Automated Nanoliter Liquid Handling Applied to Single Cell Multiple Displacement Amplification.</title>
        <authorList>
            <person name="Yun J."/>
            <person name="Xu P."/>
            <person name="Xu J."/>
            <person name="Dai X."/>
            <person name="Wang Y."/>
            <person name="Zheng X."/>
            <person name="Cao C."/>
            <person name="Yi Q."/>
            <person name="Zhu Y."/>
            <person name="Wang L."/>
            <person name="Dong Z."/>
            <person name="Huang Y."/>
            <person name="Huang L."/>
            <person name="Du W."/>
        </authorList>
    </citation>
    <scope>NUCLEOTIDE SEQUENCE [LARGE SCALE GENOMIC DNA]</scope>
    <source>
        <strain evidence="2 3">A12-4</strain>
        <strain evidence="1 4">Z-E1-2</strain>
    </source>
</reference>
<dbReference type="InterPro" id="IPR016419">
    <property type="entry name" value="Prepilin_Pept-dep_B_prd"/>
</dbReference>
<comment type="caution">
    <text evidence="1">The sequence shown here is derived from an EMBL/GenBank/DDBJ whole genome shotgun (WGS) entry which is preliminary data.</text>
</comment>
<dbReference type="EMBL" id="PYVF01000005">
    <property type="protein sequence ID" value="PTB90116.1"/>
    <property type="molecule type" value="Genomic_DNA"/>
</dbReference>